<keyword evidence="1" id="KW-0175">Coiled coil</keyword>
<organism evidence="3 4">
    <name type="scientific">Helianthus annuus</name>
    <name type="common">Common sunflower</name>
    <dbReference type="NCBI Taxonomy" id="4232"/>
    <lineage>
        <taxon>Eukaryota</taxon>
        <taxon>Viridiplantae</taxon>
        <taxon>Streptophyta</taxon>
        <taxon>Embryophyta</taxon>
        <taxon>Tracheophyta</taxon>
        <taxon>Spermatophyta</taxon>
        <taxon>Magnoliopsida</taxon>
        <taxon>eudicotyledons</taxon>
        <taxon>Gunneridae</taxon>
        <taxon>Pentapetalae</taxon>
        <taxon>asterids</taxon>
        <taxon>campanulids</taxon>
        <taxon>Asterales</taxon>
        <taxon>Asteraceae</taxon>
        <taxon>Asteroideae</taxon>
        <taxon>Heliantheae alliance</taxon>
        <taxon>Heliantheae</taxon>
        <taxon>Helianthus</taxon>
    </lineage>
</organism>
<evidence type="ECO:0000313" key="4">
    <source>
        <dbReference type="Proteomes" id="UP000215914"/>
    </source>
</evidence>
<feature type="region of interest" description="Disordered" evidence="2">
    <location>
        <begin position="775"/>
        <end position="830"/>
    </location>
</feature>
<feature type="region of interest" description="Disordered" evidence="2">
    <location>
        <begin position="1262"/>
        <end position="1286"/>
    </location>
</feature>
<feature type="compositionally biased region" description="Basic and acidic residues" evidence="2">
    <location>
        <begin position="284"/>
        <end position="310"/>
    </location>
</feature>
<dbReference type="Gramene" id="mRNA:HanXRQr2_Chr13g0608371">
    <property type="protein sequence ID" value="mRNA:HanXRQr2_Chr13g0608371"/>
    <property type="gene ID" value="HanXRQr2_Chr13g0608371"/>
</dbReference>
<sequence>MAKFLRESRIAKALSDKTVVYESHVRAFWNSARYEETDKSIHAVVRKKNENDKDIDVEVVFGVDDVRRILELQDSDNDPTIMSERLAKGLWCRMGFTSHINGKMYKRSFSKAYRYLMHCLVHSLSHRKGAYDEVSDYIMNIVVSLVLNRKYNISQVIFEFMKENCVAGKDKYIMYPRFIMMILNDKVKDLPKDSNDVMDLCVVNKVSMHRITKDKDQKTKELICAIKDKAYVAPENDKWRHDDSNSENEDDKMSDFIEKKTRWWCVKDGKRKRTPRSTPVVVIKETEKGSSGEPQRRLNDETFIDPRETIEQGTELLKQTLEDYFKKNEEVAAKQAQKSGAQEDETRESSSDEDSEATQSESELVAETMGKGKSAVPQQEIEGKKKQDYIEKSPEVEIPKETPIAESSKINKDDDYVEITGVKFASQTFVPHDIPESSQPKSNDFNLDFDSFGGATGNFFDDMPEGEGDLFHDQVVKDLVERVKALEKEKAENETERNNLKKKIDELNDTNDDIIDALVKKEKRMKEMKEDIKDNAEVISALTDEIAVLNAKVKDLQNINNTLNQLLNEINEASANEMKVMKLEMEAMKADKVMKDRQLEMLTAIVETHLKLNIHEAFDQVDIIKANERRQERERQLAEEANLKNKGIAEEVEVVDAGGSSSQPDVVMVDVQEVAENDEVMVEVGDEEVHDPEFLMIGEPVEPIILENVIRDVQIILRRRKAREVPLLEYSTDKFVLVGDAYTVPYNSKEVIKLVKIMDLRRKRKIARGELVEEDPEIEELFGDEDEEDDEDDNDEKDDTADENSDKDDKPDDDDDQGTSGLLINDPSVQDKVNELMNDEVNEQNDDVEFEASSSGKQLDEHVHLSNPTVISLSDYHEGEVEIVRTRAEMLEELGLEDGKFKFDIEDEIPQSPAKDFEPRFPLEADFYDNVIIETDSDSEEERMDFHYEGEDMSFPTFTELFQDMNQDDLRRKIEERIAYADMPEPVPRKISVEEKKRWFKVMPKERKTLRALQYFTHDKDLSWGDILSWGYLEDLMVYAIRREQRVQYFRCLSDIATLPWWDVDELVITKNIKQFYYGPDVKERDQKLWKYIKFQAKHNYLDWKPQFPKRIVKYTEKGEKDITLDVKPPKCLKSMPLRAIEQDFFDLFQAWLYNPSTAEAVISLYDKTTGEARRICILDPMWLVNCSKKDIDCLFVNKIIYDKKDKAIGQQYQNVVDVCFAKEINSGKNWKTSWRELEVDEFLKEYKRSLRSKEIQRKAAERGRRNLGYVPPTDQTPIESEENKIPKWDRKRDGDLVYRNWWLTEGRHKRRRMLAEREEKRRQKARERRRNRK</sequence>
<feature type="compositionally biased region" description="Basic and acidic residues" evidence="2">
    <location>
        <begin position="381"/>
        <end position="396"/>
    </location>
</feature>
<dbReference type="PANTHER" id="PTHR23159:SF31">
    <property type="entry name" value="CENTROSOME-ASSOCIATED PROTEIN CEP250 ISOFORM X1"/>
    <property type="match status" value="1"/>
</dbReference>
<feature type="compositionally biased region" description="Acidic residues" evidence="2">
    <location>
        <begin position="775"/>
        <end position="817"/>
    </location>
</feature>
<name>A0A9K3EJX3_HELAN</name>
<dbReference type="PANTHER" id="PTHR23159">
    <property type="entry name" value="CENTROSOMAL PROTEIN 2"/>
    <property type="match status" value="1"/>
</dbReference>
<proteinExistence type="predicted"/>
<reference evidence="3" key="1">
    <citation type="journal article" date="2017" name="Nature">
        <title>The sunflower genome provides insights into oil metabolism, flowering and Asterid evolution.</title>
        <authorList>
            <person name="Badouin H."/>
            <person name="Gouzy J."/>
            <person name="Grassa C.J."/>
            <person name="Murat F."/>
            <person name="Staton S.E."/>
            <person name="Cottret L."/>
            <person name="Lelandais-Briere C."/>
            <person name="Owens G.L."/>
            <person name="Carrere S."/>
            <person name="Mayjonade B."/>
            <person name="Legrand L."/>
            <person name="Gill N."/>
            <person name="Kane N.C."/>
            <person name="Bowers J.E."/>
            <person name="Hubner S."/>
            <person name="Bellec A."/>
            <person name="Berard A."/>
            <person name="Berges H."/>
            <person name="Blanchet N."/>
            <person name="Boniface M.C."/>
            <person name="Brunel D."/>
            <person name="Catrice O."/>
            <person name="Chaidir N."/>
            <person name="Claudel C."/>
            <person name="Donnadieu C."/>
            <person name="Faraut T."/>
            <person name="Fievet G."/>
            <person name="Helmstetter N."/>
            <person name="King M."/>
            <person name="Knapp S.J."/>
            <person name="Lai Z."/>
            <person name="Le Paslier M.C."/>
            <person name="Lippi Y."/>
            <person name="Lorenzon L."/>
            <person name="Mandel J.R."/>
            <person name="Marage G."/>
            <person name="Marchand G."/>
            <person name="Marquand E."/>
            <person name="Bret-Mestries E."/>
            <person name="Morien E."/>
            <person name="Nambeesan S."/>
            <person name="Nguyen T."/>
            <person name="Pegot-Espagnet P."/>
            <person name="Pouilly N."/>
            <person name="Raftis F."/>
            <person name="Sallet E."/>
            <person name="Schiex T."/>
            <person name="Thomas J."/>
            <person name="Vandecasteele C."/>
            <person name="Vares D."/>
            <person name="Vear F."/>
            <person name="Vautrin S."/>
            <person name="Crespi M."/>
            <person name="Mangin B."/>
            <person name="Burke J.M."/>
            <person name="Salse J."/>
            <person name="Munos S."/>
            <person name="Vincourt P."/>
            <person name="Rieseberg L.H."/>
            <person name="Langlade N.B."/>
        </authorList>
    </citation>
    <scope>NUCLEOTIDE SEQUENCE</scope>
    <source>
        <tissue evidence="3">Leaves</tissue>
    </source>
</reference>
<evidence type="ECO:0000256" key="1">
    <source>
        <dbReference type="SAM" id="Coils"/>
    </source>
</evidence>
<feature type="compositionally biased region" description="Acidic residues" evidence="2">
    <location>
        <begin position="342"/>
        <end position="356"/>
    </location>
</feature>
<reference evidence="3" key="2">
    <citation type="submission" date="2020-06" db="EMBL/GenBank/DDBJ databases">
        <title>Helianthus annuus Genome sequencing and assembly Release 2.</title>
        <authorList>
            <person name="Gouzy J."/>
            <person name="Langlade N."/>
            <person name="Munos S."/>
        </authorList>
    </citation>
    <scope>NUCLEOTIDE SEQUENCE</scope>
    <source>
        <tissue evidence="3">Leaves</tissue>
    </source>
</reference>
<protein>
    <submittedName>
        <fullName evidence="3">Uncharacterized protein</fullName>
    </submittedName>
</protein>
<evidence type="ECO:0000256" key="2">
    <source>
        <dbReference type="SAM" id="MobiDB-lite"/>
    </source>
</evidence>
<dbReference type="EMBL" id="MNCJ02000328">
    <property type="protein sequence ID" value="KAF5775111.1"/>
    <property type="molecule type" value="Genomic_DNA"/>
</dbReference>
<gene>
    <name evidence="3" type="ORF">HanXRQr2_Chr13g0608371</name>
</gene>
<keyword evidence="4" id="KW-1185">Reference proteome</keyword>
<feature type="region of interest" description="Disordered" evidence="2">
    <location>
        <begin position="332"/>
        <end position="396"/>
    </location>
</feature>
<feature type="coiled-coil region" evidence="1">
    <location>
        <begin position="476"/>
        <end position="591"/>
    </location>
</feature>
<feature type="region of interest" description="Disordered" evidence="2">
    <location>
        <begin position="1314"/>
        <end position="1334"/>
    </location>
</feature>
<feature type="compositionally biased region" description="Basic residues" evidence="2">
    <location>
        <begin position="1323"/>
        <end position="1334"/>
    </location>
</feature>
<feature type="region of interest" description="Disordered" evidence="2">
    <location>
        <begin position="275"/>
        <end position="310"/>
    </location>
</feature>
<comment type="caution">
    <text evidence="3">The sequence shown here is derived from an EMBL/GenBank/DDBJ whole genome shotgun (WGS) entry which is preliminary data.</text>
</comment>
<dbReference type="Proteomes" id="UP000215914">
    <property type="component" value="Unassembled WGS sequence"/>
</dbReference>
<evidence type="ECO:0000313" key="3">
    <source>
        <dbReference type="EMBL" id="KAF5775111.1"/>
    </source>
</evidence>
<accession>A0A9K3EJX3</accession>